<evidence type="ECO:0000256" key="8">
    <source>
        <dbReference type="ARBA" id="ARBA00021824"/>
    </source>
</evidence>
<dbReference type="PANTHER" id="PTHR31441:SF2">
    <property type="entry name" value="FOLLICULIN"/>
    <property type="match status" value="1"/>
</dbReference>
<reference evidence="17 18" key="1">
    <citation type="journal article" date="2017" name="Gigascience">
        <title>Genome sequence of the small brown planthopper, Laodelphax striatellus.</title>
        <authorList>
            <person name="Zhu J."/>
            <person name="Jiang F."/>
            <person name="Wang X."/>
            <person name="Yang P."/>
            <person name="Bao Y."/>
            <person name="Zhao W."/>
            <person name="Wang W."/>
            <person name="Lu H."/>
            <person name="Wang Q."/>
            <person name="Cui N."/>
            <person name="Li J."/>
            <person name="Chen X."/>
            <person name="Luo L."/>
            <person name="Yu J."/>
            <person name="Kang L."/>
            <person name="Cui F."/>
        </authorList>
    </citation>
    <scope>NUCLEOTIDE SEQUENCE [LARGE SCALE GENOMIC DNA]</scope>
    <source>
        <strain evidence="17">Lst14</strain>
    </source>
</reference>
<evidence type="ECO:0000256" key="2">
    <source>
        <dbReference type="ARBA" id="ARBA00004138"/>
    </source>
</evidence>
<dbReference type="InterPro" id="IPR032035">
    <property type="entry name" value="Folliculin_DENN"/>
</dbReference>
<dbReference type="SMR" id="A0A482WIZ5"/>
<evidence type="ECO:0000256" key="7">
    <source>
        <dbReference type="ARBA" id="ARBA00009987"/>
    </source>
</evidence>
<keyword evidence="10" id="KW-0963">Cytoplasm</keyword>
<evidence type="ECO:0000256" key="5">
    <source>
        <dbReference type="ARBA" id="ARBA00004514"/>
    </source>
</evidence>
<name>A0A482WIZ5_LAOST</name>
<dbReference type="GO" id="GO:0005829">
    <property type="term" value="C:cytosol"/>
    <property type="evidence" value="ECO:0007669"/>
    <property type="project" value="UniProtKB-SubCell"/>
</dbReference>
<evidence type="ECO:0000256" key="4">
    <source>
        <dbReference type="ARBA" id="ARBA00004300"/>
    </source>
</evidence>
<evidence type="ECO:0000313" key="18">
    <source>
        <dbReference type="Proteomes" id="UP000291343"/>
    </source>
</evidence>
<dbReference type="Pfam" id="PF11704">
    <property type="entry name" value="Folliculin"/>
    <property type="match status" value="1"/>
</dbReference>
<dbReference type="EMBL" id="QKKF02033837">
    <property type="protein sequence ID" value="RZF33497.1"/>
    <property type="molecule type" value="Genomic_DNA"/>
</dbReference>
<comment type="caution">
    <text evidence="17">The sequence shown here is derived from an EMBL/GenBank/DDBJ whole genome shotgun (WGS) entry which is preliminary data.</text>
</comment>
<evidence type="ECO:0000313" key="17">
    <source>
        <dbReference type="EMBL" id="RZF33497.1"/>
    </source>
</evidence>
<keyword evidence="11" id="KW-0472">Membrane</keyword>
<evidence type="ECO:0000256" key="10">
    <source>
        <dbReference type="ARBA" id="ARBA00022490"/>
    </source>
</evidence>
<dbReference type="InParanoid" id="A0A482WIZ5"/>
<dbReference type="InterPro" id="IPR021713">
    <property type="entry name" value="Folliculin"/>
</dbReference>
<dbReference type="Pfam" id="PF16692">
    <property type="entry name" value="Folliculin_C"/>
    <property type="match status" value="1"/>
</dbReference>
<dbReference type="InterPro" id="IPR037521">
    <property type="entry name" value="FLCN/SMCR8_DENN"/>
</dbReference>
<dbReference type="PROSITE" id="PS51834">
    <property type="entry name" value="DENN_FLCN_SMCR8"/>
    <property type="match status" value="1"/>
</dbReference>
<organism evidence="17 18">
    <name type="scientific">Laodelphax striatellus</name>
    <name type="common">Small brown planthopper</name>
    <name type="synonym">Delphax striatella</name>
    <dbReference type="NCBI Taxonomy" id="195883"/>
    <lineage>
        <taxon>Eukaryota</taxon>
        <taxon>Metazoa</taxon>
        <taxon>Ecdysozoa</taxon>
        <taxon>Arthropoda</taxon>
        <taxon>Hexapoda</taxon>
        <taxon>Insecta</taxon>
        <taxon>Pterygota</taxon>
        <taxon>Neoptera</taxon>
        <taxon>Paraneoptera</taxon>
        <taxon>Hemiptera</taxon>
        <taxon>Auchenorrhyncha</taxon>
        <taxon>Fulgoroidea</taxon>
        <taxon>Delphacidae</taxon>
        <taxon>Criomorphinae</taxon>
        <taxon>Laodelphax</taxon>
    </lineage>
</organism>
<evidence type="ECO:0000256" key="6">
    <source>
        <dbReference type="ARBA" id="ARBA00004656"/>
    </source>
</evidence>
<gene>
    <name evidence="17" type="ORF">LSTR_LSTR010153</name>
</gene>
<evidence type="ECO:0000256" key="3">
    <source>
        <dbReference type="ARBA" id="ARBA00004186"/>
    </source>
</evidence>
<evidence type="ECO:0000256" key="12">
    <source>
        <dbReference type="ARBA" id="ARBA00023212"/>
    </source>
</evidence>
<evidence type="ECO:0000256" key="1">
    <source>
        <dbReference type="ARBA" id="ARBA00004123"/>
    </source>
</evidence>
<dbReference type="InterPro" id="IPR037520">
    <property type="entry name" value="Folliculin/SMCR8_longin"/>
</dbReference>
<comment type="subcellular location">
    <subcellularLocation>
        <location evidence="2">Cell projection</location>
        <location evidence="2">Cilium</location>
    </subcellularLocation>
    <subcellularLocation>
        <location evidence="4">Cytoplasm</location>
        <location evidence="4">Cytoskeleton</location>
        <location evidence="4">Microtubule organizing center</location>
        <location evidence="4">Centrosome</location>
    </subcellularLocation>
    <subcellularLocation>
        <location evidence="3">Cytoplasm</location>
        <location evidence="3">Cytoskeleton</location>
        <location evidence="3">Spindle</location>
    </subcellularLocation>
    <subcellularLocation>
        <location evidence="5">Cytoplasm</location>
        <location evidence="5">Cytosol</location>
    </subcellularLocation>
    <subcellularLocation>
        <location evidence="6">Lysosome membrane</location>
    </subcellularLocation>
    <subcellularLocation>
        <location evidence="1">Nucleus</location>
    </subcellularLocation>
</comment>
<dbReference type="FunCoup" id="A0A482WIZ5">
    <property type="interactions" value="1179"/>
</dbReference>
<feature type="domain" description="UDENN FLCN/SMCR8-type" evidence="16">
    <location>
        <begin position="1"/>
        <end position="407"/>
    </location>
</feature>
<dbReference type="PANTHER" id="PTHR31441">
    <property type="entry name" value="FOLLICULIN FAMILY MEMBER"/>
    <property type="match status" value="1"/>
</dbReference>
<keyword evidence="18" id="KW-1185">Reference proteome</keyword>
<accession>A0A482WIZ5</accession>
<proteinExistence type="inferred from homology"/>
<evidence type="ECO:0000256" key="9">
    <source>
        <dbReference type="ARBA" id="ARBA00022468"/>
    </source>
</evidence>
<dbReference type="GO" id="GO:0005634">
    <property type="term" value="C:nucleus"/>
    <property type="evidence" value="ECO:0007669"/>
    <property type="project" value="UniProtKB-SubCell"/>
</dbReference>
<comment type="similarity">
    <text evidence="7">Belongs to the folliculin family.</text>
</comment>
<dbReference type="InterPro" id="IPR044886">
    <property type="entry name" value="FLCN_DENN_C_sf"/>
</dbReference>
<sequence length="412" mass="46855">MSAVIALCHFCDQHGPSVLINTRVQYGTDSSKETSSALTTSTTTCCACEMSSKFVSVDEKTQANYISCRMPYHLPRLSSWLQHVCVRSLSCEVNPCLFSERENCCLSLSFSVRDAMARGFYRWFSIVITMRDLALLSGLWQFLHRFVNTVIKIIQERALQVYNLEKPFRFNNPPQSRSLSSLTRYNYIFAQIHTWFSWLLRAQTRYYTECIPRSPYYHAQPDIALDGDIRSLQSFLGPDSFKRLVLGLLEGKQIILRGDNLNAVESAVKTLKTLVPEKCCKDTINAEEYLVPEISNLLGVGTQVAVPQPTVGIIRVDILQGNCHLRTLEQESSRYPTYANELLKAVENRTLNNKVLNYHIAALKKEWTNISKLVDRVPVENSSALLLALGVQDQDRQLIKFWSRSLKSVCTS</sequence>
<dbReference type="STRING" id="195883.A0A482WIZ5"/>
<dbReference type="AlphaFoldDB" id="A0A482WIZ5"/>
<dbReference type="GO" id="GO:0005929">
    <property type="term" value="C:cilium"/>
    <property type="evidence" value="ECO:0007669"/>
    <property type="project" value="UniProtKB-SubCell"/>
</dbReference>
<dbReference type="OrthoDB" id="5599713at2759"/>
<protein>
    <recommendedName>
        <fullName evidence="8">Folliculin</fullName>
    </recommendedName>
</protein>
<dbReference type="GO" id="GO:0000122">
    <property type="term" value="P:negative regulation of transcription by RNA polymerase II"/>
    <property type="evidence" value="ECO:0007669"/>
    <property type="project" value="TreeGrafter"/>
</dbReference>
<dbReference type="GO" id="GO:0005096">
    <property type="term" value="F:GTPase activator activity"/>
    <property type="evidence" value="ECO:0007669"/>
    <property type="project" value="UniProtKB-KW"/>
</dbReference>
<dbReference type="GO" id="GO:1904263">
    <property type="term" value="P:positive regulation of TORC1 signaling"/>
    <property type="evidence" value="ECO:0007669"/>
    <property type="project" value="TreeGrafter"/>
</dbReference>
<dbReference type="Proteomes" id="UP000291343">
    <property type="component" value="Unassembled WGS sequence"/>
</dbReference>
<keyword evidence="9" id="KW-0343">GTPase activation</keyword>
<dbReference type="Gene3D" id="1.10.10.1730">
    <property type="entry name" value="Folliculin"/>
    <property type="match status" value="1"/>
</dbReference>
<keyword evidence="15" id="KW-0966">Cell projection</keyword>
<dbReference type="Gene3D" id="3.40.50.12430">
    <property type="match status" value="1"/>
</dbReference>
<evidence type="ECO:0000259" key="16">
    <source>
        <dbReference type="PROSITE" id="PS51834"/>
    </source>
</evidence>
<dbReference type="GO" id="GO:0005819">
    <property type="term" value="C:spindle"/>
    <property type="evidence" value="ECO:0007669"/>
    <property type="project" value="UniProtKB-SubCell"/>
</dbReference>
<evidence type="ECO:0000256" key="11">
    <source>
        <dbReference type="ARBA" id="ARBA00023136"/>
    </source>
</evidence>
<dbReference type="GO" id="GO:0005813">
    <property type="term" value="C:centrosome"/>
    <property type="evidence" value="ECO:0007669"/>
    <property type="project" value="UniProtKB-SubCell"/>
</dbReference>
<evidence type="ECO:0000256" key="15">
    <source>
        <dbReference type="ARBA" id="ARBA00023273"/>
    </source>
</evidence>
<keyword evidence="12" id="KW-0206">Cytoskeleton</keyword>
<keyword evidence="14" id="KW-0539">Nucleus</keyword>
<keyword evidence="13" id="KW-0458">Lysosome</keyword>
<evidence type="ECO:0000256" key="14">
    <source>
        <dbReference type="ARBA" id="ARBA00023242"/>
    </source>
</evidence>
<evidence type="ECO:0000256" key="13">
    <source>
        <dbReference type="ARBA" id="ARBA00023228"/>
    </source>
</evidence>
<dbReference type="GO" id="GO:0005765">
    <property type="term" value="C:lysosomal membrane"/>
    <property type="evidence" value="ECO:0007669"/>
    <property type="project" value="UniProtKB-SubCell"/>
</dbReference>